<proteinExistence type="predicted"/>
<evidence type="ECO:0000313" key="1">
    <source>
        <dbReference type="EMBL" id="JAD54094.1"/>
    </source>
</evidence>
<organism evidence="1">
    <name type="scientific">Arundo donax</name>
    <name type="common">Giant reed</name>
    <name type="synonym">Donax arundinaceus</name>
    <dbReference type="NCBI Taxonomy" id="35708"/>
    <lineage>
        <taxon>Eukaryota</taxon>
        <taxon>Viridiplantae</taxon>
        <taxon>Streptophyta</taxon>
        <taxon>Embryophyta</taxon>
        <taxon>Tracheophyta</taxon>
        <taxon>Spermatophyta</taxon>
        <taxon>Magnoliopsida</taxon>
        <taxon>Liliopsida</taxon>
        <taxon>Poales</taxon>
        <taxon>Poaceae</taxon>
        <taxon>PACMAD clade</taxon>
        <taxon>Arundinoideae</taxon>
        <taxon>Arundineae</taxon>
        <taxon>Arundo</taxon>
    </lineage>
</organism>
<accession>A0A0A9AQW8</accession>
<sequence length="61" mass="6756">MGLEVIGSNGFCDLCLPEVAKNTMACPKYVCHSIADSRKHFLYCAHDPFGCIFTTMRHTSS</sequence>
<reference evidence="1" key="2">
    <citation type="journal article" date="2015" name="Data Brief">
        <title>Shoot transcriptome of the giant reed, Arundo donax.</title>
        <authorList>
            <person name="Barrero R.A."/>
            <person name="Guerrero F.D."/>
            <person name="Moolhuijzen P."/>
            <person name="Goolsby J.A."/>
            <person name="Tidwell J."/>
            <person name="Bellgard S.E."/>
            <person name="Bellgard M.I."/>
        </authorList>
    </citation>
    <scope>NUCLEOTIDE SEQUENCE</scope>
    <source>
        <tissue evidence="1">Shoot tissue taken approximately 20 cm above the soil surface</tissue>
    </source>
</reference>
<dbReference type="EMBL" id="GBRH01243801">
    <property type="protein sequence ID" value="JAD54094.1"/>
    <property type="molecule type" value="Transcribed_RNA"/>
</dbReference>
<reference evidence="1" key="1">
    <citation type="submission" date="2014-09" db="EMBL/GenBank/DDBJ databases">
        <authorList>
            <person name="Magalhaes I.L.F."/>
            <person name="Oliveira U."/>
            <person name="Santos F.R."/>
            <person name="Vidigal T.H.D.A."/>
            <person name="Brescovit A.D."/>
            <person name="Santos A.J."/>
        </authorList>
    </citation>
    <scope>NUCLEOTIDE SEQUENCE</scope>
    <source>
        <tissue evidence="1">Shoot tissue taken approximately 20 cm above the soil surface</tissue>
    </source>
</reference>
<protein>
    <submittedName>
        <fullName evidence="1">Uncharacterized protein</fullName>
    </submittedName>
</protein>
<dbReference type="AlphaFoldDB" id="A0A0A9AQW8"/>
<name>A0A0A9AQW8_ARUDO</name>